<dbReference type="OrthoDB" id="10262986at2759"/>
<name>A0A0L0G1M5_9EUKA</name>
<dbReference type="InterPro" id="IPR006935">
    <property type="entry name" value="Helicase/UvrB_N"/>
</dbReference>
<keyword evidence="3" id="KW-0378">Hydrolase</keyword>
<evidence type="ECO:0000259" key="8">
    <source>
        <dbReference type="Pfam" id="PF04851"/>
    </source>
</evidence>
<evidence type="ECO:0000256" key="3">
    <source>
        <dbReference type="ARBA" id="ARBA00022801"/>
    </source>
</evidence>
<dbReference type="GeneID" id="25905198"/>
<comment type="subcellular location">
    <subcellularLocation>
        <location evidence="1">Nucleus</location>
    </subcellularLocation>
</comment>
<evidence type="ECO:0000259" key="9">
    <source>
        <dbReference type="Pfam" id="PF13625"/>
    </source>
</evidence>
<feature type="domain" description="Helicase/UvrB N-terminal" evidence="8">
    <location>
        <begin position="320"/>
        <end position="399"/>
    </location>
</feature>
<dbReference type="GO" id="GO:0006289">
    <property type="term" value="P:nucleotide-excision repair"/>
    <property type="evidence" value="ECO:0007669"/>
    <property type="project" value="InterPro"/>
</dbReference>
<dbReference type="Proteomes" id="UP000054560">
    <property type="component" value="Unassembled WGS sequence"/>
</dbReference>
<keyword evidence="5" id="KW-0067">ATP-binding</keyword>
<dbReference type="InterPro" id="IPR050615">
    <property type="entry name" value="ATP-dep_DNA_Helicase"/>
</dbReference>
<evidence type="ECO:0000256" key="4">
    <source>
        <dbReference type="ARBA" id="ARBA00022806"/>
    </source>
</evidence>
<dbReference type="GO" id="GO:0003677">
    <property type="term" value="F:DNA binding"/>
    <property type="evidence" value="ECO:0007669"/>
    <property type="project" value="InterPro"/>
</dbReference>
<keyword evidence="2" id="KW-0547">Nucleotide-binding</keyword>
<dbReference type="RefSeq" id="XP_014156949.1">
    <property type="nucleotide sequence ID" value="XM_014301474.1"/>
</dbReference>
<dbReference type="GO" id="GO:0000112">
    <property type="term" value="C:nucleotide-excision repair factor 3 complex"/>
    <property type="evidence" value="ECO:0007669"/>
    <property type="project" value="TreeGrafter"/>
</dbReference>
<evidence type="ECO:0000256" key="5">
    <source>
        <dbReference type="ARBA" id="ARBA00022840"/>
    </source>
</evidence>
<keyword evidence="11" id="KW-1185">Reference proteome</keyword>
<feature type="region of interest" description="Disordered" evidence="7">
    <location>
        <begin position="1"/>
        <end position="23"/>
    </location>
</feature>
<dbReference type="STRING" id="667725.A0A0L0G1M5"/>
<dbReference type="InterPro" id="IPR001161">
    <property type="entry name" value="XPB/Ssl2"/>
</dbReference>
<feature type="non-terminal residue" evidence="10">
    <location>
        <position position="407"/>
    </location>
</feature>
<evidence type="ECO:0000256" key="2">
    <source>
        <dbReference type="ARBA" id="ARBA00022741"/>
    </source>
</evidence>
<evidence type="ECO:0000313" key="10">
    <source>
        <dbReference type="EMBL" id="KNC83047.1"/>
    </source>
</evidence>
<organism evidence="10 11">
    <name type="scientific">Sphaeroforma arctica JP610</name>
    <dbReference type="NCBI Taxonomy" id="667725"/>
    <lineage>
        <taxon>Eukaryota</taxon>
        <taxon>Ichthyosporea</taxon>
        <taxon>Ichthyophonida</taxon>
        <taxon>Sphaeroforma</taxon>
    </lineage>
</organism>
<dbReference type="AlphaFoldDB" id="A0A0L0G1M5"/>
<dbReference type="Gene3D" id="3.40.50.300">
    <property type="entry name" value="P-loop containing nucleotide triphosphate hydrolases"/>
    <property type="match status" value="1"/>
</dbReference>
<dbReference type="PRINTS" id="PR00851">
    <property type="entry name" value="XRODRMPGMNTB"/>
</dbReference>
<evidence type="ECO:0000313" key="11">
    <source>
        <dbReference type="Proteomes" id="UP000054560"/>
    </source>
</evidence>
<evidence type="ECO:0000256" key="6">
    <source>
        <dbReference type="ARBA" id="ARBA00023242"/>
    </source>
</evidence>
<dbReference type="InterPro" id="IPR027417">
    <property type="entry name" value="P-loop_NTPase"/>
</dbReference>
<dbReference type="eggNOG" id="KOG1123">
    <property type="taxonomic scope" value="Eukaryota"/>
</dbReference>
<dbReference type="EMBL" id="KQ241869">
    <property type="protein sequence ID" value="KNC83047.1"/>
    <property type="molecule type" value="Genomic_DNA"/>
</dbReference>
<keyword evidence="4" id="KW-0347">Helicase</keyword>
<sequence length="407" mass="45570">MAKHIKATMGGKRPIDEVDDASEDEIDYEDMPDVEGELYAGARTGFTEQRLTDLAVNDDLTQKFFQEHDYGNMPVSKDNNMRPIWLSPDSHIFLETYGDKRMYLTAYDFLISIAEPECRPRLVHEYKLTPYSLYAAVSVGVSADDILRVLGRLSKNGVPEAVRQNILSFTGNIGKVKLVLKTNRYFIESPHPAILQKLLRDPVIAGARAANSELVASTAPKLDYEVAGMSKDGKKDTEEEPELALKDLLERAEGDDDDVDSDVDEDKAGPVVHSFEVEREKIEDVKRHCITIDMPLLEEYDFRNDTTSKSLDMDLKPQTVLRPYQEKSLAKMFGNGRGRSGIIVLPCGAGKTLTGVTIACTIKKSVLVLCTSSVAVEQWRRQFCMWSTVSDDNIVRFTSTSKDEPVE</sequence>
<evidence type="ECO:0000256" key="7">
    <source>
        <dbReference type="SAM" id="MobiDB-lite"/>
    </source>
</evidence>
<dbReference type="GO" id="GO:0097550">
    <property type="term" value="C:transcription preinitiation complex"/>
    <property type="evidence" value="ECO:0007669"/>
    <property type="project" value="TreeGrafter"/>
</dbReference>
<dbReference type="SUPFAM" id="SSF52540">
    <property type="entry name" value="P-loop containing nucleoside triphosphate hydrolases"/>
    <property type="match status" value="1"/>
</dbReference>
<dbReference type="PANTHER" id="PTHR11274">
    <property type="entry name" value="RAD25/XP-B DNA REPAIR HELICASE"/>
    <property type="match status" value="1"/>
</dbReference>
<accession>A0A0L0G1M5</accession>
<dbReference type="Pfam" id="PF13625">
    <property type="entry name" value="Helicase_C_3"/>
    <property type="match status" value="1"/>
</dbReference>
<dbReference type="InterPro" id="IPR032830">
    <property type="entry name" value="XPB/Ssl2_N"/>
</dbReference>
<dbReference type="PANTHER" id="PTHR11274:SF0">
    <property type="entry name" value="GENERAL TRANSCRIPTION AND DNA REPAIR FACTOR IIH HELICASE SUBUNIT XPB"/>
    <property type="match status" value="1"/>
</dbReference>
<dbReference type="GO" id="GO:0005524">
    <property type="term" value="F:ATP binding"/>
    <property type="evidence" value="ECO:0007669"/>
    <property type="project" value="UniProtKB-KW"/>
</dbReference>
<dbReference type="GO" id="GO:0016787">
    <property type="term" value="F:hydrolase activity"/>
    <property type="evidence" value="ECO:0007669"/>
    <property type="project" value="UniProtKB-KW"/>
</dbReference>
<dbReference type="Pfam" id="PF04851">
    <property type="entry name" value="ResIII"/>
    <property type="match status" value="1"/>
</dbReference>
<gene>
    <name evidence="10" type="ORF">SARC_04694</name>
</gene>
<evidence type="ECO:0008006" key="12">
    <source>
        <dbReference type="Google" id="ProtNLM"/>
    </source>
</evidence>
<dbReference type="GO" id="GO:0006367">
    <property type="term" value="P:transcription initiation at RNA polymerase II promoter"/>
    <property type="evidence" value="ECO:0007669"/>
    <property type="project" value="InterPro"/>
</dbReference>
<dbReference type="NCBIfam" id="TIGR00603">
    <property type="entry name" value="rad25"/>
    <property type="match status" value="1"/>
</dbReference>
<proteinExistence type="predicted"/>
<protein>
    <recommendedName>
        <fullName evidence="12">Helicase XPB/Ssl2 N-terminal domain-containing protein</fullName>
    </recommendedName>
</protein>
<evidence type="ECO:0000256" key="1">
    <source>
        <dbReference type="ARBA" id="ARBA00004123"/>
    </source>
</evidence>
<feature type="domain" description="Helicase XPB/Ssl2 N-terminal" evidence="9">
    <location>
        <begin position="84"/>
        <end position="210"/>
    </location>
</feature>
<dbReference type="GO" id="GO:0043138">
    <property type="term" value="F:3'-5' DNA helicase activity"/>
    <property type="evidence" value="ECO:0007669"/>
    <property type="project" value="TreeGrafter"/>
</dbReference>
<dbReference type="GO" id="GO:0005675">
    <property type="term" value="C:transcription factor TFIIH holo complex"/>
    <property type="evidence" value="ECO:0007669"/>
    <property type="project" value="TreeGrafter"/>
</dbReference>
<keyword evidence="6" id="KW-0539">Nucleus</keyword>
<reference evidence="10 11" key="1">
    <citation type="submission" date="2011-02" db="EMBL/GenBank/DDBJ databases">
        <title>The Genome Sequence of Sphaeroforma arctica JP610.</title>
        <authorList>
            <consortium name="The Broad Institute Genome Sequencing Platform"/>
            <person name="Russ C."/>
            <person name="Cuomo C."/>
            <person name="Young S.K."/>
            <person name="Zeng Q."/>
            <person name="Gargeya S."/>
            <person name="Alvarado L."/>
            <person name="Berlin A."/>
            <person name="Chapman S.B."/>
            <person name="Chen Z."/>
            <person name="Freedman E."/>
            <person name="Gellesch M."/>
            <person name="Goldberg J."/>
            <person name="Griggs A."/>
            <person name="Gujja S."/>
            <person name="Heilman E."/>
            <person name="Heiman D."/>
            <person name="Howarth C."/>
            <person name="Mehta T."/>
            <person name="Neiman D."/>
            <person name="Pearson M."/>
            <person name="Roberts A."/>
            <person name="Saif S."/>
            <person name="Shea T."/>
            <person name="Shenoy N."/>
            <person name="Sisk P."/>
            <person name="Stolte C."/>
            <person name="Sykes S."/>
            <person name="White J."/>
            <person name="Yandava C."/>
            <person name="Burger G."/>
            <person name="Gray M.W."/>
            <person name="Holland P.W.H."/>
            <person name="King N."/>
            <person name="Lang F.B.F."/>
            <person name="Roger A.J."/>
            <person name="Ruiz-Trillo I."/>
            <person name="Haas B."/>
            <person name="Nusbaum C."/>
            <person name="Birren B."/>
        </authorList>
    </citation>
    <scope>NUCLEOTIDE SEQUENCE [LARGE SCALE GENOMIC DNA]</scope>
    <source>
        <strain evidence="10 11">JP610</strain>
    </source>
</reference>